<evidence type="ECO:0000259" key="1">
    <source>
        <dbReference type="Pfam" id="PF01755"/>
    </source>
</evidence>
<dbReference type="OrthoDB" id="119742at2"/>
<organism evidence="2 3">
    <name type="scientific">Silvibacterium bohemicum</name>
    <dbReference type="NCBI Taxonomy" id="1577686"/>
    <lineage>
        <taxon>Bacteria</taxon>
        <taxon>Pseudomonadati</taxon>
        <taxon>Acidobacteriota</taxon>
        <taxon>Terriglobia</taxon>
        <taxon>Terriglobales</taxon>
        <taxon>Acidobacteriaceae</taxon>
        <taxon>Silvibacterium</taxon>
    </lineage>
</organism>
<dbReference type="EMBL" id="JACHEK010000001">
    <property type="protein sequence ID" value="MBB6142792.1"/>
    <property type="molecule type" value="Genomic_DNA"/>
</dbReference>
<proteinExistence type="predicted"/>
<dbReference type="Proteomes" id="UP000538666">
    <property type="component" value="Unassembled WGS sequence"/>
</dbReference>
<dbReference type="Pfam" id="PF01755">
    <property type="entry name" value="Glyco_transf_25"/>
    <property type="match status" value="1"/>
</dbReference>
<dbReference type="InterPro" id="IPR002654">
    <property type="entry name" value="Glyco_trans_25"/>
</dbReference>
<evidence type="ECO:0000313" key="2">
    <source>
        <dbReference type="EMBL" id="MBB6142792.1"/>
    </source>
</evidence>
<name>A0A841JN38_9BACT</name>
<gene>
    <name evidence="2" type="ORF">HNQ77_000730</name>
</gene>
<sequence>MFSTADKPVNDYSSKGSAMSLFDVFERIVVINLVERNDRRRHVLGELASVGIDENDPRFQIFAAVRPEDAGGFPSIGARGCFMSHLGVIEEALRDGVERLLVVEDDLRLESAVHKQQPALAEQLLDSNWDFAYLGHVEAIPGDLAAPQWLATDVPVHCTHFYALNKRVLLPLHDYLQSCLTRPVGSDDGGPMHVDGAYSMFRARHAVTTLIAAPSLGGQRSSRSDIYPNRWFDRLPVLRFIAGLARDIRLIR</sequence>
<evidence type="ECO:0000313" key="3">
    <source>
        <dbReference type="Proteomes" id="UP000538666"/>
    </source>
</evidence>
<dbReference type="AlphaFoldDB" id="A0A841JN38"/>
<feature type="domain" description="Glycosyl transferase family 25" evidence="1">
    <location>
        <begin position="27"/>
        <end position="122"/>
    </location>
</feature>
<protein>
    <recommendedName>
        <fullName evidence="1">Glycosyl transferase family 25 domain-containing protein</fullName>
    </recommendedName>
</protein>
<keyword evidence="3" id="KW-1185">Reference proteome</keyword>
<dbReference type="CDD" id="cd06532">
    <property type="entry name" value="Glyco_transf_25"/>
    <property type="match status" value="1"/>
</dbReference>
<comment type="caution">
    <text evidence="2">The sequence shown here is derived from an EMBL/GenBank/DDBJ whole genome shotgun (WGS) entry which is preliminary data.</text>
</comment>
<reference evidence="2 3" key="1">
    <citation type="submission" date="2020-08" db="EMBL/GenBank/DDBJ databases">
        <title>Genomic Encyclopedia of Type Strains, Phase IV (KMG-IV): sequencing the most valuable type-strain genomes for metagenomic binning, comparative biology and taxonomic classification.</title>
        <authorList>
            <person name="Goeker M."/>
        </authorList>
    </citation>
    <scope>NUCLEOTIDE SEQUENCE [LARGE SCALE GENOMIC DNA]</scope>
    <source>
        <strain evidence="2 3">DSM 103733</strain>
    </source>
</reference>
<accession>A0A841JN38</accession>